<evidence type="ECO:0000313" key="1">
    <source>
        <dbReference type="EMBL" id="KIJ31084.1"/>
    </source>
</evidence>
<dbReference type="HOGENOM" id="CLU_2518824_0_0_1"/>
<name>A0A0C9U9A9_SPHS4</name>
<feature type="non-terminal residue" evidence="1">
    <location>
        <position position="1"/>
    </location>
</feature>
<proteinExistence type="predicted"/>
<accession>A0A0C9U9A9</accession>
<dbReference type="EMBL" id="KN837248">
    <property type="protein sequence ID" value="KIJ31084.1"/>
    <property type="molecule type" value="Genomic_DNA"/>
</dbReference>
<dbReference type="Proteomes" id="UP000054279">
    <property type="component" value="Unassembled WGS sequence"/>
</dbReference>
<reference evidence="1 2" key="1">
    <citation type="submission" date="2014-06" db="EMBL/GenBank/DDBJ databases">
        <title>Evolutionary Origins and Diversification of the Mycorrhizal Mutualists.</title>
        <authorList>
            <consortium name="DOE Joint Genome Institute"/>
            <consortium name="Mycorrhizal Genomics Consortium"/>
            <person name="Kohler A."/>
            <person name="Kuo A."/>
            <person name="Nagy L.G."/>
            <person name="Floudas D."/>
            <person name="Copeland A."/>
            <person name="Barry K.W."/>
            <person name="Cichocki N."/>
            <person name="Veneault-Fourrey C."/>
            <person name="LaButti K."/>
            <person name="Lindquist E.A."/>
            <person name="Lipzen A."/>
            <person name="Lundell T."/>
            <person name="Morin E."/>
            <person name="Murat C."/>
            <person name="Riley R."/>
            <person name="Ohm R."/>
            <person name="Sun H."/>
            <person name="Tunlid A."/>
            <person name="Henrissat B."/>
            <person name="Grigoriev I.V."/>
            <person name="Hibbett D.S."/>
            <person name="Martin F."/>
        </authorList>
    </citation>
    <scope>NUCLEOTIDE SEQUENCE [LARGE SCALE GENOMIC DNA]</scope>
    <source>
        <strain evidence="1 2">SS14</strain>
    </source>
</reference>
<gene>
    <name evidence="1" type="ORF">M422DRAFT_186362</name>
</gene>
<sequence>LSHLLQRKKKDVILETLGETSILNMTSDKLLPLLMKATQNAIDDVEGLEMWNMLSTAEQGVKNEATYSQLCQQLGQDEFVCMSSD</sequence>
<protein>
    <submittedName>
        <fullName evidence="1">Uncharacterized protein</fullName>
    </submittedName>
</protein>
<evidence type="ECO:0000313" key="2">
    <source>
        <dbReference type="Proteomes" id="UP000054279"/>
    </source>
</evidence>
<dbReference type="AlphaFoldDB" id="A0A0C9U9A9"/>
<keyword evidence="2" id="KW-1185">Reference proteome</keyword>
<organism evidence="1 2">
    <name type="scientific">Sphaerobolus stellatus (strain SS14)</name>
    <dbReference type="NCBI Taxonomy" id="990650"/>
    <lineage>
        <taxon>Eukaryota</taxon>
        <taxon>Fungi</taxon>
        <taxon>Dikarya</taxon>
        <taxon>Basidiomycota</taxon>
        <taxon>Agaricomycotina</taxon>
        <taxon>Agaricomycetes</taxon>
        <taxon>Phallomycetidae</taxon>
        <taxon>Geastrales</taxon>
        <taxon>Sphaerobolaceae</taxon>
        <taxon>Sphaerobolus</taxon>
    </lineage>
</organism>